<evidence type="ECO:0000313" key="12">
    <source>
        <dbReference type="Proteomes" id="UP000006008"/>
    </source>
</evidence>
<reference evidence="11 12" key="1">
    <citation type="submission" date="2011-08" db="EMBL/GenBank/DDBJ databases">
        <title>The Genome Sequence of Alistipes indistinctus YIT 12060.</title>
        <authorList>
            <consortium name="The Broad Institute Genome Sequencing Platform"/>
            <person name="Earl A."/>
            <person name="Ward D."/>
            <person name="Feldgarden M."/>
            <person name="Gevers D."/>
            <person name="Morotomi M."/>
            <person name="Young S.K."/>
            <person name="Zeng Q."/>
            <person name="Gargeya S."/>
            <person name="Fitzgerald M."/>
            <person name="Haas B."/>
            <person name="Abouelleil A."/>
            <person name="Alvarado L."/>
            <person name="Arachchi H.M."/>
            <person name="Berlin A."/>
            <person name="Brown A."/>
            <person name="Chapman S.B."/>
            <person name="Chen Z."/>
            <person name="Dunbar C."/>
            <person name="Freedman E."/>
            <person name="Gearin G."/>
            <person name="Gellesch M."/>
            <person name="Goldberg J."/>
            <person name="Griggs A."/>
            <person name="Gujja S."/>
            <person name="Heiman D."/>
            <person name="Howarth C."/>
            <person name="Larson L."/>
            <person name="Lui A."/>
            <person name="MacDonald P.J.P."/>
            <person name="Montmayeur A."/>
            <person name="Murphy C."/>
            <person name="Neiman D."/>
            <person name="Pearson M."/>
            <person name="Priest M."/>
            <person name="Roberts A."/>
            <person name="Saif S."/>
            <person name="Shea T."/>
            <person name="Shenoy N."/>
            <person name="Sisk P."/>
            <person name="Stolte C."/>
            <person name="Sykes S."/>
            <person name="Wortman J."/>
            <person name="Nusbaum C."/>
            <person name="Birren B."/>
        </authorList>
    </citation>
    <scope>NUCLEOTIDE SEQUENCE [LARGE SCALE GENOMIC DNA]</scope>
    <source>
        <strain evidence="11 12">YIT 12060</strain>
    </source>
</reference>
<feature type="transmembrane region" description="Helical" evidence="9">
    <location>
        <begin position="359"/>
        <end position="379"/>
    </location>
</feature>
<dbReference type="HOGENOM" id="CLU_037408_2_2_10"/>
<evidence type="ECO:0000256" key="7">
    <source>
        <dbReference type="ARBA" id="ARBA00023136"/>
    </source>
</evidence>
<dbReference type="Gene3D" id="3.10.580.10">
    <property type="entry name" value="CBS-domain"/>
    <property type="match status" value="1"/>
</dbReference>
<dbReference type="GO" id="GO:0015095">
    <property type="term" value="F:magnesium ion transmembrane transporter activity"/>
    <property type="evidence" value="ECO:0007669"/>
    <property type="project" value="UniProtKB-UniRule"/>
</dbReference>
<evidence type="ECO:0000256" key="4">
    <source>
        <dbReference type="ARBA" id="ARBA00022692"/>
    </source>
</evidence>
<keyword evidence="6 9" id="KW-1133">Transmembrane helix</keyword>
<keyword evidence="12" id="KW-1185">Reference proteome</keyword>
<gene>
    <name evidence="11" type="ORF">HMPREF9450_01305</name>
</gene>
<dbReference type="CDD" id="cd04606">
    <property type="entry name" value="CBS_pair_Mg_transporter"/>
    <property type="match status" value="1"/>
</dbReference>
<evidence type="ECO:0000259" key="10">
    <source>
        <dbReference type="PROSITE" id="PS51371"/>
    </source>
</evidence>
<dbReference type="Pfam" id="PF01769">
    <property type="entry name" value="MgtE"/>
    <property type="match status" value="1"/>
</dbReference>
<dbReference type="PANTHER" id="PTHR43773:SF1">
    <property type="entry name" value="MAGNESIUM TRANSPORTER MGTE"/>
    <property type="match status" value="1"/>
</dbReference>
<dbReference type="InterPro" id="IPR000644">
    <property type="entry name" value="CBS_dom"/>
</dbReference>
<evidence type="ECO:0000256" key="1">
    <source>
        <dbReference type="ARBA" id="ARBA00004141"/>
    </source>
</evidence>
<dbReference type="PATRIC" id="fig|742725.3.peg.1382"/>
<comment type="function">
    <text evidence="9">Acts as a magnesium transporter.</text>
</comment>
<proteinExistence type="inferred from homology"/>
<dbReference type="SUPFAM" id="SSF54631">
    <property type="entry name" value="CBS-domain pair"/>
    <property type="match status" value="1"/>
</dbReference>
<feature type="transmembrane region" description="Helical" evidence="9">
    <location>
        <begin position="433"/>
        <end position="456"/>
    </location>
</feature>
<comment type="subunit">
    <text evidence="9">Homodimer.</text>
</comment>
<keyword evidence="9" id="KW-1003">Cell membrane</keyword>
<dbReference type="InterPro" id="IPR046342">
    <property type="entry name" value="CBS_dom_sf"/>
</dbReference>
<dbReference type="STRING" id="742725.HMPREF9450_01305"/>
<keyword evidence="9" id="KW-0479">Metal-binding</keyword>
<evidence type="ECO:0000256" key="3">
    <source>
        <dbReference type="ARBA" id="ARBA00022448"/>
    </source>
</evidence>
<keyword evidence="5 9" id="KW-0460">Magnesium</keyword>
<evidence type="ECO:0000256" key="8">
    <source>
        <dbReference type="PROSITE-ProRule" id="PRU00703"/>
    </source>
</evidence>
<evidence type="ECO:0000256" key="6">
    <source>
        <dbReference type="ARBA" id="ARBA00022989"/>
    </source>
</evidence>
<dbReference type="PANTHER" id="PTHR43773">
    <property type="entry name" value="MAGNESIUM TRANSPORTER MGTE"/>
    <property type="match status" value="1"/>
</dbReference>
<keyword evidence="4 9" id="KW-0812">Transmembrane</keyword>
<dbReference type="InterPro" id="IPR038076">
    <property type="entry name" value="MgtE_N_sf"/>
</dbReference>
<keyword evidence="8" id="KW-0129">CBS domain</keyword>
<dbReference type="Gene3D" id="1.25.60.10">
    <property type="entry name" value="MgtE N-terminal domain-like"/>
    <property type="match status" value="1"/>
</dbReference>
<sequence length="461" mass="51452">MMNEITNRFEQLIESRSWKIAKQELATLEPFQIAEIIGALSKPDRILLFRLLSRESAKETFKHLSYDEQEEIIEGLAANVDNVIGLLNDLDPDDRTAFFEELPGKVSQRLVQMLSAEEREIATRLLGYPKDSIGRLMTPEYVAVKPYYTVAQALEHIRRFGRDSETLNVIYVVDDSWKLVDDIHIREILLASPDQIIADLIDSRFIALNAYDDQEVAGELFRNLDRVALPVTDSAGTLLGIVTIDDVMDVVQEENTEDFQKFGGTEGLDLSYTKTSLAELVKKRAGWLVILFLSEMLTASAMGHFDEEISKAVVLALFVPLIISSGGNSGSQAASLIIRALALGELKMRNWWYVMRKELFSGVLLGAILGIIGFVRIWVWQEAGLYDYGEYWVWIGLSVSVSLIFIVLWGTLSGSMIPFLLKKVGLDPATASAPFVATLVDVTGLIIYFTIAALFLGGKLL</sequence>
<dbReference type="GeneID" id="92815666"/>
<dbReference type="InterPro" id="IPR006668">
    <property type="entry name" value="Mg_transptr_MgtE_intracell_dom"/>
</dbReference>
<dbReference type="RefSeq" id="WP_009134111.1">
    <property type="nucleotide sequence ID" value="NZ_CP102250.1"/>
</dbReference>
<feature type="domain" description="CBS" evidence="10">
    <location>
        <begin position="137"/>
        <end position="200"/>
    </location>
</feature>
<dbReference type="Pfam" id="PF03448">
    <property type="entry name" value="MgtE_N"/>
    <property type="match status" value="1"/>
</dbReference>
<organism evidence="11 12">
    <name type="scientific">Alistipes indistinctus YIT 12060</name>
    <dbReference type="NCBI Taxonomy" id="742725"/>
    <lineage>
        <taxon>Bacteria</taxon>
        <taxon>Pseudomonadati</taxon>
        <taxon>Bacteroidota</taxon>
        <taxon>Bacteroidia</taxon>
        <taxon>Bacteroidales</taxon>
        <taxon>Rikenellaceae</taxon>
        <taxon>Alistipes</taxon>
    </lineage>
</organism>
<dbReference type="EMBL" id="ADLD01000011">
    <property type="protein sequence ID" value="EHB92440.1"/>
    <property type="molecule type" value="Genomic_DNA"/>
</dbReference>
<protein>
    <recommendedName>
        <fullName evidence="9">Magnesium transporter MgtE</fullName>
    </recommendedName>
</protein>
<dbReference type="SUPFAM" id="SSF158791">
    <property type="entry name" value="MgtE N-terminal domain-like"/>
    <property type="match status" value="1"/>
</dbReference>
<name>G5H8P5_9BACT</name>
<dbReference type="Pfam" id="PF00571">
    <property type="entry name" value="CBS"/>
    <property type="match status" value="2"/>
</dbReference>
<evidence type="ECO:0000256" key="2">
    <source>
        <dbReference type="ARBA" id="ARBA00009749"/>
    </source>
</evidence>
<dbReference type="Gene3D" id="1.10.357.20">
    <property type="entry name" value="SLC41 divalent cation transporters, integral membrane domain"/>
    <property type="match status" value="1"/>
</dbReference>
<dbReference type="eggNOG" id="COG2239">
    <property type="taxonomic scope" value="Bacteria"/>
</dbReference>
<keyword evidence="7 9" id="KW-0472">Membrane</keyword>
<dbReference type="InterPro" id="IPR036739">
    <property type="entry name" value="SLC41_membr_dom_sf"/>
</dbReference>
<evidence type="ECO:0000256" key="9">
    <source>
        <dbReference type="RuleBase" id="RU362011"/>
    </source>
</evidence>
<comment type="caution">
    <text evidence="9">Lacks conserved residue(s) required for the propagation of feature annotation.</text>
</comment>
<dbReference type="InterPro" id="IPR006667">
    <property type="entry name" value="SLC41_membr_dom"/>
</dbReference>
<accession>G5H8P5</accession>
<comment type="subcellular location">
    <subcellularLocation>
        <location evidence="9">Cell membrane</location>
        <topology evidence="9">Multi-pass membrane protein</topology>
    </subcellularLocation>
    <subcellularLocation>
        <location evidence="1">Membrane</location>
        <topology evidence="1">Multi-pass membrane protein</topology>
    </subcellularLocation>
</comment>
<dbReference type="GO" id="GO:0046872">
    <property type="term" value="F:metal ion binding"/>
    <property type="evidence" value="ECO:0007669"/>
    <property type="project" value="UniProtKB-KW"/>
</dbReference>
<dbReference type="NCBIfam" id="TIGR00400">
    <property type="entry name" value="mgtE"/>
    <property type="match status" value="1"/>
</dbReference>
<dbReference type="SMART" id="SM00924">
    <property type="entry name" value="MgtE_N"/>
    <property type="match status" value="1"/>
</dbReference>
<dbReference type="GO" id="GO:0005886">
    <property type="term" value="C:plasma membrane"/>
    <property type="evidence" value="ECO:0007669"/>
    <property type="project" value="UniProtKB-SubCell"/>
</dbReference>
<dbReference type="InterPro" id="IPR006669">
    <property type="entry name" value="MgtE_transporter"/>
</dbReference>
<comment type="similarity">
    <text evidence="2 9">Belongs to the SLC41A transporter family.</text>
</comment>
<comment type="caution">
    <text evidence="11">The sequence shown here is derived from an EMBL/GenBank/DDBJ whole genome shotgun (WGS) entry which is preliminary data.</text>
</comment>
<feature type="domain" description="CBS" evidence="10">
    <location>
        <begin position="201"/>
        <end position="257"/>
    </location>
</feature>
<dbReference type="AlphaFoldDB" id="G5H8P5"/>
<evidence type="ECO:0000256" key="5">
    <source>
        <dbReference type="ARBA" id="ARBA00022842"/>
    </source>
</evidence>
<keyword evidence="3 9" id="KW-0813">Transport</keyword>
<dbReference type="SUPFAM" id="SSF161093">
    <property type="entry name" value="MgtE membrane domain-like"/>
    <property type="match status" value="1"/>
</dbReference>
<feature type="transmembrane region" description="Helical" evidence="9">
    <location>
        <begin position="391"/>
        <end position="412"/>
    </location>
</feature>
<evidence type="ECO:0000313" key="11">
    <source>
        <dbReference type="EMBL" id="EHB92440.1"/>
    </source>
</evidence>
<dbReference type="PROSITE" id="PS51371">
    <property type="entry name" value="CBS"/>
    <property type="match status" value="2"/>
</dbReference>
<dbReference type="Proteomes" id="UP000006008">
    <property type="component" value="Unassembled WGS sequence"/>
</dbReference>